<dbReference type="Pfam" id="PF00175">
    <property type="entry name" value="NAD_binding_1"/>
    <property type="match status" value="1"/>
</dbReference>
<evidence type="ECO:0000256" key="2">
    <source>
        <dbReference type="ARBA" id="ARBA00022643"/>
    </source>
</evidence>
<dbReference type="Proteomes" id="UP001595967">
    <property type="component" value="Unassembled WGS sequence"/>
</dbReference>
<dbReference type="InterPro" id="IPR039261">
    <property type="entry name" value="FNR_nucleotide-bd"/>
</dbReference>
<evidence type="ECO:0000313" key="9">
    <source>
        <dbReference type="Proteomes" id="UP001595967"/>
    </source>
</evidence>
<keyword evidence="3" id="KW-0249">Electron transport</keyword>
<dbReference type="EC" id="1.6.2.4" evidence="4"/>
<feature type="domain" description="FAD-binding FR-type" evidence="7">
    <location>
        <begin position="210"/>
        <end position="327"/>
    </location>
</feature>
<dbReference type="PRINTS" id="PR00371">
    <property type="entry name" value="FPNCR"/>
</dbReference>
<keyword evidence="5" id="KW-0812">Transmembrane</keyword>
<evidence type="ECO:0000256" key="1">
    <source>
        <dbReference type="ARBA" id="ARBA00022630"/>
    </source>
</evidence>
<dbReference type="Pfam" id="PF00258">
    <property type="entry name" value="Flavodoxin_1"/>
    <property type="match status" value="1"/>
</dbReference>
<reference evidence="9" key="1">
    <citation type="journal article" date="2019" name="Int. J. Syst. Evol. Microbiol.">
        <title>The Global Catalogue of Microorganisms (GCM) 10K type strain sequencing project: providing services to taxonomists for standard genome sequencing and annotation.</title>
        <authorList>
            <consortium name="The Broad Institute Genomics Platform"/>
            <consortium name="The Broad Institute Genome Sequencing Center for Infectious Disease"/>
            <person name="Wu L."/>
            <person name="Ma J."/>
        </authorList>
    </citation>
    <scope>NUCLEOTIDE SEQUENCE [LARGE SCALE GENOMIC DNA]</scope>
    <source>
        <strain evidence="9">JCM 11650</strain>
    </source>
</reference>
<dbReference type="EMBL" id="JBHSEW010000021">
    <property type="protein sequence ID" value="MFC4623567.1"/>
    <property type="molecule type" value="Genomic_DNA"/>
</dbReference>
<dbReference type="InterPro" id="IPR001433">
    <property type="entry name" value="OxRdtase_FAD/NAD-bd"/>
</dbReference>
<dbReference type="Gene3D" id="3.40.50.360">
    <property type="match status" value="1"/>
</dbReference>
<dbReference type="InterPro" id="IPR008254">
    <property type="entry name" value="Flavodoxin/NO_synth"/>
</dbReference>
<evidence type="ECO:0000259" key="7">
    <source>
        <dbReference type="PROSITE" id="PS51384"/>
    </source>
</evidence>
<dbReference type="SUPFAM" id="SSF63380">
    <property type="entry name" value="Riboflavin synthase domain-like"/>
    <property type="match status" value="1"/>
</dbReference>
<dbReference type="PROSITE" id="PS50902">
    <property type="entry name" value="FLAVODOXIN_LIKE"/>
    <property type="match status" value="1"/>
</dbReference>
<sequence>MADLLTTDPTRWAWALALLLAYALLCLGLYRQQRRARRQAREQAAALASGDRPILIAYASQTGQAQTLARHCAEPLHAVGWAVTVQALNQTTSAQLQAATHAIFIASTYGEGDAPDNAALFQRQCMTQTLDLSALRYSLLALGDSHYGQFCGFGRALDAWLQARQAQPLHERLEADQSGNAAATLAQWQGTLAAALNLDASTLANAPGAPAPTTWTLVQRQHLNPGSQGGAVYHLELQATDAAAAWESGDLVDLVPPPAAEDAQKPPAPRSYSIASIPADGGLHLLVRQTWRDDGTPGRASHWLTADLDVGSTLTLQLRAHPGFRLEDNAQRPLILIGNGTGLAGLRAHLRSRAALGQHANWLIAGERQSAYDQLYGAELQAWQASGHLQRLDWAFSRDGEPKTYVQDRLREHAALLRQWVETGGAALYVCGSLHGMAEGVDAALREILGSAAVDALVQQGRYRRDVY</sequence>
<dbReference type="Gene3D" id="3.40.50.80">
    <property type="entry name" value="Nucleotide-binding domain of ferredoxin-NADP reductase (FNR) module"/>
    <property type="match status" value="1"/>
</dbReference>
<dbReference type="CDD" id="cd06200">
    <property type="entry name" value="SiR_like1"/>
    <property type="match status" value="1"/>
</dbReference>
<comment type="caution">
    <text evidence="8">The sequence shown here is derived from an EMBL/GenBank/DDBJ whole genome shotgun (WGS) entry which is preliminary data.</text>
</comment>
<feature type="domain" description="Flavodoxin-like" evidence="6">
    <location>
        <begin position="54"/>
        <end position="193"/>
    </location>
</feature>
<dbReference type="PANTHER" id="PTHR19384">
    <property type="entry name" value="NITRIC OXIDE SYNTHASE-RELATED"/>
    <property type="match status" value="1"/>
</dbReference>
<name>A0ABV9GZV8_9BURK</name>
<evidence type="ECO:0000259" key="6">
    <source>
        <dbReference type="PROSITE" id="PS50902"/>
    </source>
</evidence>
<dbReference type="PROSITE" id="PS51384">
    <property type="entry name" value="FAD_FR"/>
    <property type="match status" value="1"/>
</dbReference>
<keyword evidence="5" id="KW-1133">Transmembrane helix</keyword>
<keyword evidence="5" id="KW-0472">Membrane</keyword>
<keyword evidence="2" id="KW-0288">FMN</keyword>
<feature type="transmembrane region" description="Helical" evidence="5">
    <location>
        <begin position="12"/>
        <end position="30"/>
    </location>
</feature>
<accession>A0ABV9GZV8</accession>
<dbReference type="Gene3D" id="2.40.30.10">
    <property type="entry name" value="Translation factors"/>
    <property type="match status" value="1"/>
</dbReference>
<dbReference type="InterPro" id="IPR017927">
    <property type="entry name" value="FAD-bd_FR_type"/>
</dbReference>
<dbReference type="RefSeq" id="WP_377728175.1">
    <property type="nucleotide sequence ID" value="NZ_JBHSEW010000021.1"/>
</dbReference>
<organism evidence="8 9">
    <name type="scientific">Comamonas nitrativorans</name>
    <dbReference type="NCBI Taxonomy" id="108437"/>
    <lineage>
        <taxon>Bacteria</taxon>
        <taxon>Pseudomonadati</taxon>
        <taxon>Pseudomonadota</taxon>
        <taxon>Betaproteobacteria</taxon>
        <taxon>Burkholderiales</taxon>
        <taxon>Comamonadaceae</taxon>
        <taxon>Comamonas</taxon>
    </lineage>
</organism>
<protein>
    <recommendedName>
        <fullName evidence="4">NADPH--hemoprotein reductase</fullName>
        <ecNumber evidence="4">1.6.2.4</ecNumber>
    </recommendedName>
</protein>
<dbReference type="SUPFAM" id="SSF52343">
    <property type="entry name" value="Ferredoxin reductase-like, C-terminal NADP-linked domain"/>
    <property type="match status" value="1"/>
</dbReference>
<gene>
    <name evidence="8" type="ORF">ACFO3A_15325</name>
</gene>
<evidence type="ECO:0000256" key="3">
    <source>
        <dbReference type="ARBA" id="ARBA00022982"/>
    </source>
</evidence>
<keyword evidence="3" id="KW-0813">Transport</keyword>
<dbReference type="InterPro" id="IPR029039">
    <property type="entry name" value="Flavoprotein-like_sf"/>
</dbReference>
<evidence type="ECO:0000256" key="4">
    <source>
        <dbReference type="ARBA" id="ARBA00023797"/>
    </source>
</evidence>
<keyword evidence="9" id="KW-1185">Reference proteome</keyword>
<evidence type="ECO:0000256" key="5">
    <source>
        <dbReference type="SAM" id="Phobius"/>
    </source>
</evidence>
<dbReference type="InterPro" id="IPR001709">
    <property type="entry name" value="Flavoprot_Pyr_Nucl_cyt_Rdtase"/>
</dbReference>
<dbReference type="PANTHER" id="PTHR19384:SF17">
    <property type="entry name" value="NADPH--CYTOCHROME P450 REDUCTASE"/>
    <property type="match status" value="1"/>
</dbReference>
<dbReference type="SUPFAM" id="SSF52218">
    <property type="entry name" value="Flavoproteins"/>
    <property type="match status" value="1"/>
</dbReference>
<evidence type="ECO:0000313" key="8">
    <source>
        <dbReference type="EMBL" id="MFC4623567.1"/>
    </source>
</evidence>
<proteinExistence type="predicted"/>
<dbReference type="PRINTS" id="PR00369">
    <property type="entry name" value="FLAVODOXIN"/>
</dbReference>
<dbReference type="InterPro" id="IPR017938">
    <property type="entry name" value="Riboflavin_synthase-like_b-brl"/>
</dbReference>
<keyword evidence="1" id="KW-0285">Flavoprotein</keyword>
<dbReference type="InterPro" id="IPR001094">
    <property type="entry name" value="Flavdoxin-like"/>
</dbReference>